<dbReference type="Gene3D" id="1.10.10.10">
    <property type="entry name" value="Winged helix-like DNA-binding domain superfamily/Winged helix DNA-binding domain"/>
    <property type="match status" value="1"/>
</dbReference>
<protein>
    <submittedName>
        <fullName evidence="2">MarR family transcriptional regulator</fullName>
    </submittedName>
</protein>
<dbReference type="PROSITE" id="PS50995">
    <property type="entry name" value="HTH_MARR_2"/>
    <property type="match status" value="1"/>
</dbReference>
<name>A0A7U4GJ48_YEREN</name>
<dbReference type="Proteomes" id="UP000230961">
    <property type="component" value="Chromosome"/>
</dbReference>
<dbReference type="SUPFAM" id="SSF46785">
    <property type="entry name" value="Winged helix' DNA-binding domain"/>
    <property type="match status" value="1"/>
</dbReference>
<proteinExistence type="predicted"/>
<dbReference type="SMART" id="SM00347">
    <property type="entry name" value="HTH_MARR"/>
    <property type="match status" value="1"/>
</dbReference>
<dbReference type="InterPro" id="IPR039422">
    <property type="entry name" value="MarR/SlyA-like"/>
</dbReference>
<dbReference type="KEGG" id="yel:LC20_05294"/>
<evidence type="ECO:0000259" key="1">
    <source>
        <dbReference type="PROSITE" id="PS50995"/>
    </source>
</evidence>
<dbReference type="InterPro" id="IPR036390">
    <property type="entry name" value="WH_DNA-bd_sf"/>
</dbReference>
<reference evidence="2 3" key="1">
    <citation type="submission" date="2017-11" db="EMBL/GenBank/DDBJ databases">
        <title>The complete genome sequence and comparative genome analysis of Yersinia enterocolitica strain LC20.</title>
        <authorList>
            <person name="Shi G."/>
            <person name="Su M."/>
            <person name="Liang J."/>
            <person name="Gu W."/>
            <person name="Xiao Y."/>
            <person name="Zhang Z."/>
            <person name="Qiu H."/>
            <person name="Duan R."/>
            <person name="Zhang Z."/>
            <person name="Li Y."/>
            <person name="Zhang X."/>
            <person name="Ling Y."/>
            <person name="Song L."/>
            <person name="Chen M."/>
            <person name="Zhao Y."/>
            <person name="Wu J."/>
            <person name="Jing H."/>
            <person name="Xiao J."/>
            <person name="Wang X."/>
        </authorList>
    </citation>
    <scope>NUCLEOTIDE SEQUENCE [LARGE SCALE GENOMIC DNA]</scope>
    <source>
        <strain evidence="2 3">LC20</strain>
    </source>
</reference>
<dbReference type="PANTHER" id="PTHR33164:SF43">
    <property type="entry name" value="HTH-TYPE TRANSCRIPTIONAL REPRESSOR YETL"/>
    <property type="match status" value="1"/>
</dbReference>
<dbReference type="EMBL" id="CP007448">
    <property type="protein sequence ID" value="AHM76545.1"/>
    <property type="molecule type" value="Genomic_DNA"/>
</dbReference>
<dbReference type="InterPro" id="IPR000835">
    <property type="entry name" value="HTH_MarR-typ"/>
</dbReference>
<sequence length="146" mass="17182">MNCTLAVEIFDRQHELLHLFRSITRNRMESVHPDLTFNEMRILIHVGRNSGLTQKELVDRSHTDKAQMARMLASLQDKELLERSPSENDKRVRCLHLSDQGKQLFVRLRDLQEQVANELLKDSPEVLQRQLLELLQQVHRNITHPC</sequence>
<gene>
    <name evidence="2" type="ORF">LC20_05294</name>
</gene>
<dbReference type="GO" id="GO:0006950">
    <property type="term" value="P:response to stress"/>
    <property type="evidence" value="ECO:0007669"/>
    <property type="project" value="TreeGrafter"/>
</dbReference>
<organism evidence="2 3">
    <name type="scientific">Yersinia enterocolitica LC20</name>
    <dbReference type="NCBI Taxonomy" id="1443113"/>
    <lineage>
        <taxon>Bacteria</taxon>
        <taxon>Pseudomonadati</taxon>
        <taxon>Pseudomonadota</taxon>
        <taxon>Gammaproteobacteria</taxon>
        <taxon>Enterobacterales</taxon>
        <taxon>Yersiniaceae</taxon>
        <taxon>Yersinia</taxon>
    </lineage>
</organism>
<dbReference type="GO" id="GO:0003700">
    <property type="term" value="F:DNA-binding transcription factor activity"/>
    <property type="evidence" value="ECO:0007669"/>
    <property type="project" value="InterPro"/>
</dbReference>
<feature type="domain" description="HTH marR-type" evidence="1">
    <location>
        <begin position="13"/>
        <end position="140"/>
    </location>
</feature>
<dbReference type="AlphaFoldDB" id="A0A7U4GJ48"/>
<evidence type="ECO:0000313" key="3">
    <source>
        <dbReference type="Proteomes" id="UP000230961"/>
    </source>
</evidence>
<accession>A0A7U4GJ48</accession>
<evidence type="ECO:0000313" key="2">
    <source>
        <dbReference type="EMBL" id="AHM76545.1"/>
    </source>
</evidence>
<dbReference type="PANTHER" id="PTHR33164">
    <property type="entry name" value="TRANSCRIPTIONAL REGULATOR, MARR FAMILY"/>
    <property type="match status" value="1"/>
</dbReference>
<dbReference type="InterPro" id="IPR036388">
    <property type="entry name" value="WH-like_DNA-bd_sf"/>
</dbReference>
<dbReference type="Pfam" id="PF12802">
    <property type="entry name" value="MarR_2"/>
    <property type="match status" value="1"/>
</dbReference>